<dbReference type="Proteomes" id="UP001328107">
    <property type="component" value="Unassembled WGS sequence"/>
</dbReference>
<feature type="non-terminal residue" evidence="1">
    <location>
        <position position="1"/>
    </location>
</feature>
<name>A0AAN4Z4P7_9BILA</name>
<evidence type="ECO:0000313" key="2">
    <source>
        <dbReference type="Proteomes" id="UP001328107"/>
    </source>
</evidence>
<protein>
    <submittedName>
        <fullName evidence="1">Uncharacterized protein</fullName>
    </submittedName>
</protein>
<proteinExistence type="predicted"/>
<organism evidence="1 2">
    <name type="scientific">Pristionchus mayeri</name>
    <dbReference type="NCBI Taxonomy" id="1317129"/>
    <lineage>
        <taxon>Eukaryota</taxon>
        <taxon>Metazoa</taxon>
        <taxon>Ecdysozoa</taxon>
        <taxon>Nematoda</taxon>
        <taxon>Chromadorea</taxon>
        <taxon>Rhabditida</taxon>
        <taxon>Rhabditina</taxon>
        <taxon>Diplogasteromorpha</taxon>
        <taxon>Diplogasteroidea</taxon>
        <taxon>Neodiplogasteridae</taxon>
        <taxon>Pristionchus</taxon>
    </lineage>
</organism>
<reference evidence="2" key="1">
    <citation type="submission" date="2022-10" db="EMBL/GenBank/DDBJ databases">
        <title>Genome assembly of Pristionchus species.</title>
        <authorList>
            <person name="Yoshida K."/>
            <person name="Sommer R.J."/>
        </authorList>
    </citation>
    <scope>NUCLEOTIDE SEQUENCE [LARGE SCALE GENOMIC DNA]</scope>
    <source>
        <strain evidence="2">RS5460</strain>
    </source>
</reference>
<accession>A0AAN4Z4P7</accession>
<dbReference type="EMBL" id="BTRK01000001">
    <property type="protein sequence ID" value="GMR30645.1"/>
    <property type="molecule type" value="Genomic_DNA"/>
</dbReference>
<keyword evidence="2" id="KW-1185">Reference proteome</keyword>
<comment type="caution">
    <text evidence="1">The sequence shown here is derived from an EMBL/GenBank/DDBJ whole genome shotgun (WGS) entry which is preliminary data.</text>
</comment>
<feature type="non-terminal residue" evidence="1">
    <location>
        <position position="441"/>
    </location>
</feature>
<gene>
    <name evidence="1" type="ORF">PMAYCL1PPCAC_00840</name>
</gene>
<sequence>GYVGCSYNRGQLYSSSSQTVLDTFSANVKSIDITADLSIPTKSEAVAITVNNEKIDLYGVDPFKKHFEAVKFDVTISWIRNTADSYFAIQFDLGVDNGGRETTTFKNVMTSTASSSTIETKQCFFKVPVFSVVEARVTFQLSEVLQENDLGLENRAPFKCENGCNAYTDSQSNNMYITEYNDQTGLYSIVVNFSNMGGANKKMPEPYNLKAGNNYFIENQGDFNPTFVFYVVDDHAENVNTPVMVIDDDWGIDGNGEGRLLTILSSKYDSVRYNQFDGGFKKDYPRIYSTGFDAVAEQDCKPLYQSRSQESAYLAAITVFSPISTVDYGDEGKHNVHVKWNKGYVGCSYTSGQSYSSSTTKLDDAFIISANSLDINAVYDKVTQDETVHLQVDEIPLDFFGTDTLTRQLKFEEAPFQFAIAIQWDRKTTAASWAVQLDFVT</sequence>
<evidence type="ECO:0000313" key="1">
    <source>
        <dbReference type="EMBL" id="GMR30645.1"/>
    </source>
</evidence>
<dbReference type="AlphaFoldDB" id="A0AAN4Z4P7"/>